<evidence type="ECO:0000313" key="1">
    <source>
        <dbReference type="EMBL" id="NYT47292.1"/>
    </source>
</evidence>
<evidence type="ECO:0000313" key="2">
    <source>
        <dbReference type="Proteomes" id="UP000537890"/>
    </source>
</evidence>
<name>A0A7Z0MPP5_9GAMM</name>
<comment type="caution">
    <text evidence="1">The sequence shown here is derived from an EMBL/GenBank/DDBJ whole genome shotgun (WGS) entry which is preliminary data.</text>
</comment>
<dbReference type="Proteomes" id="UP000537890">
    <property type="component" value="Unassembled WGS sequence"/>
</dbReference>
<proteinExistence type="predicted"/>
<reference evidence="1 2" key="1">
    <citation type="submission" date="2020-05" db="EMBL/GenBank/DDBJ databases">
        <title>Horizontal transmission and recombination maintain forever young bacterial symbiont genomes.</title>
        <authorList>
            <person name="Russell S.L."/>
            <person name="Pepper-Tunick E."/>
            <person name="Svedberg J."/>
            <person name="Byrne A."/>
            <person name="Ruelas Castillo J."/>
            <person name="Vollmers C."/>
            <person name="Beinart R.A."/>
            <person name="Corbett-Detig R."/>
        </authorList>
    </citation>
    <scope>NUCLEOTIDE SEQUENCE [LARGE SCALE GENOMIC DNA]</scope>
    <source>
        <strain evidence="1">4727-3</strain>
    </source>
</reference>
<gene>
    <name evidence="1" type="ORF">H0A75_06645</name>
</gene>
<dbReference type="EMBL" id="JACCHS010000116">
    <property type="protein sequence ID" value="NYT47292.1"/>
    <property type="molecule type" value="Genomic_DNA"/>
</dbReference>
<sequence length="46" mass="5244">MFDDFCRLQAANDDNDLEDIINDGCNAETVNLSEDDFKNLGVIYKE</sequence>
<accession>A0A7Z0MPP5</accession>
<organism evidence="1 2">
    <name type="scientific">Candidatus Methanofishera endochildressiae</name>
    <dbReference type="NCBI Taxonomy" id="2738884"/>
    <lineage>
        <taxon>Bacteria</taxon>
        <taxon>Pseudomonadati</taxon>
        <taxon>Pseudomonadota</taxon>
        <taxon>Gammaproteobacteria</taxon>
        <taxon>Candidatus Methanofishera</taxon>
    </lineage>
</organism>
<dbReference type="AlphaFoldDB" id="A0A7Z0MPP5"/>
<protein>
    <submittedName>
        <fullName evidence="1">Uncharacterized protein</fullName>
    </submittedName>
</protein>